<keyword evidence="5" id="KW-1185">Reference proteome</keyword>
<dbReference type="InterPro" id="IPR052901">
    <property type="entry name" value="Bact_TGase-like"/>
</dbReference>
<feature type="transmembrane region" description="Helical" evidence="2">
    <location>
        <begin position="532"/>
        <end position="551"/>
    </location>
</feature>
<gene>
    <name evidence="4" type="ORF">BSCA_1115</name>
</gene>
<dbReference type="PANTHER" id="PTHR42736:SF1">
    <property type="entry name" value="PROTEIN-GLUTAMINE GAMMA-GLUTAMYLTRANSFERASE"/>
    <property type="match status" value="1"/>
</dbReference>
<feature type="domain" description="Transglutaminase-like" evidence="3">
    <location>
        <begin position="1208"/>
        <end position="1280"/>
    </location>
</feature>
<reference evidence="4 5" key="1">
    <citation type="submission" date="2014-03" db="EMBL/GenBank/DDBJ databases">
        <title>Genomics of Bifidobacteria.</title>
        <authorList>
            <person name="Ventura M."/>
            <person name="Milani C."/>
            <person name="Lugli G.A."/>
        </authorList>
    </citation>
    <scope>NUCLEOTIDE SEQUENCE [LARGE SCALE GENOMIC DNA]</scope>
    <source>
        <strain evidence="4 5">LMG 21589</strain>
    </source>
</reference>
<dbReference type="SUPFAM" id="SSF54001">
    <property type="entry name" value="Cysteine proteinases"/>
    <property type="match status" value="1"/>
</dbReference>
<dbReference type="InterPro" id="IPR038765">
    <property type="entry name" value="Papain-like_cys_pep_sf"/>
</dbReference>
<dbReference type="STRING" id="158787.BSCA_1115"/>
<accession>A0A087DJX0</accession>
<feature type="transmembrane region" description="Helical" evidence="2">
    <location>
        <begin position="643"/>
        <end position="660"/>
    </location>
</feature>
<proteinExistence type="predicted"/>
<dbReference type="InterPro" id="IPR002931">
    <property type="entry name" value="Transglutaminase-like"/>
</dbReference>
<dbReference type="Pfam" id="PF11992">
    <property type="entry name" value="TgpA_N"/>
    <property type="match status" value="1"/>
</dbReference>
<feature type="transmembrane region" description="Helical" evidence="2">
    <location>
        <begin position="666"/>
        <end position="683"/>
    </location>
</feature>
<feature type="transmembrane region" description="Helical" evidence="2">
    <location>
        <begin position="476"/>
        <end position="496"/>
    </location>
</feature>
<dbReference type="Proteomes" id="UP000029033">
    <property type="component" value="Unassembled WGS sequence"/>
</dbReference>
<protein>
    <submittedName>
        <fullName evidence="4">Transglutaminase</fullName>
    </submittedName>
</protein>
<feature type="compositionally biased region" description="Basic and acidic residues" evidence="1">
    <location>
        <begin position="310"/>
        <end position="319"/>
    </location>
</feature>
<evidence type="ECO:0000256" key="2">
    <source>
        <dbReference type="SAM" id="Phobius"/>
    </source>
</evidence>
<feature type="region of interest" description="Disordered" evidence="1">
    <location>
        <begin position="303"/>
        <end position="340"/>
    </location>
</feature>
<feature type="region of interest" description="Disordered" evidence="1">
    <location>
        <begin position="428"/>
        <end position="454"/>
    </location>
</feature>
<feature type="compositionally biased region" description="Gly residues" evidence="1">
    <location>
        <begin position="1068"/>
        <end position="1079"/>
    </location>
</feature>
<dbReference type="OrthoDB" id="9804023at2"/>
<keyword evidence="2" id="KW-1133">Transmembrane helix</keyword>
<evidence type="ECO:0000313" key="4">
    <source>
        <dbReference type="EMBL" id="KFI95820.1"/>
    </source>
</evidence>
<dbReference type="eggNOG" id="COG1305">
    <property type="taxonomic scope" value="Bacteria"/>
</dbReference>
<evidence type="ECO:0000259" key="3">
    <source>
        <dbReference type="SMART" id="SM00460"/>
    </source>
</evidence>
<comment type="caution">
    <text evidence="4">The sequence shown here is derived from an EMBL/GenBank/DDBJ whole genome shotgun (WGS) entry which is preliminary data.</text>
</comment>
<keyword evidence="2" id="KW-0812">Transmembrane</keyword>
<dbReference type="PANTHER" id="PTHR42736">
    <property type="entry name" value="PROTEIN-GLUTAMINE GAMMA-GLUTAMYLTRANSFERASE"/>
    <property type="match status" value="1"/>
</dbReference>
<name>A0A087DJX0_9BIFI</name>
<dbReference type="Gene3D" id="3.10.620.30">
    <property type="match status" value="1"/>
</dbReference>
<keyword evidence="2" id="KW-0472">Membrane</keyword>
<dbReference type="SMART" id="SM00460">
    <property type="entry name" value="TGc"/>
    <property type="match status" value="1"/>
</dbReference>
<feature type="region of interest" description="Disordered" evidence="1">
    <location>
        <begin position="1032"/>
        <end position="1080"/>
    </location>
</feature>
<feature type="compositionally biased region" description="Basic and acidic residues" evidence="1">
    <location>
        <begin position="430"/>
        <end position="443"/>
    </location>
</feature>
<dbReference type="EMBL" id="JGZO01000001">
    <property type="protein sequence ID" value="KFI95820.1"/>
    <property type="molecule type" value="Genomic_DNA"/>
</dbReference>
<feature type="region of interest" description="Disordered" evidence="1">
    <location>
        <begin position="1"/>
        <end position="20"/>
    </location>
</feature>
<feature type="transmembrane region" description="Helical" evidence="2">
    <location>
        <begin position="615"/>
        <end position="636"/>
    </location>
</feature>
<feature type="transmembrane region" description="Helical" evidence="2">
    <location>
        <begin position="502"/>
        <end position="520"/>
    </location>
</feature>
<evidence type="ECO:0000256" key="1">
    <source>
        <dbReference type="SAM" id="MobiDB-lite"/>
    </source>
</evidence>
<evidence type="ECO:0000313" key="5">
    <source>
        <dbReference type="Proteomes" id="UP000029033"/>
    </source>
</evidence>
<feature type="transmembrane region" description="Helical" evidence="2">
    <location>
        <begin position="690"/>
        <end position="712"/>
    </location>
</feature>
<feature type="transmembrane region" description="Helical" evidence="2">
    <location>
        <begin position="35"/>
        <end position="57"/>
    </location>
</feature>
<organism evidence="4 5">
    <name type="scientific">Bifidobacterium scardovii</name>
    <dbReference type="NCBI Taxonomy" id="158787"/>
    <lineage>
        <taxon>Bacteria</taxon>
        <taxon>Bacillati</taxon>
        <taxon>Actinomycetota</taxon>
        <taxon>Actinomycetes</taxon>
        <taxon>Bifidobacteriales</taxon>
        <taxon>Bifidobacteriaceae</taxon>
        <taxon>Bifidobacterium</taxon>
    </lineage>
</organism>
<dbReference type="InterPro" id="IPR021878">
    <property type="entry name" value="TgpA_N"/>
</dbReference>
<feature type="transmembrane region" description="Helical" evidence="2">
    <location>
        <begin position="1365"/>
        <end position="1390"/>
    </location>
</feature>
<sequence>MPSDATPVTATGAEPRPASRVRRARRAACWRRHGVIRPSAAGLAVALFGAGFWYAGLLLDDRALMAAALTLTIIWGLSLVLIVTQWALLRRQANAAPAKARWLRRLRRVLSSRCVIVRDQYERLDQSGAVLERHVGDLPGRRGLYRRVSSFVRWRDPFGLFAASRVLRRSEETAVLPHGGAAADPVSRMADRRLQGQDHADDTGGVRAYVPGDPPKLISWKATAHRGDLMTRETGRDVRTSAIVALDLHSPGVTEAHVDAEAERVLPWLAQSGAEHRLIVTDGMHVAEDRDHAVRLLAAAVPSGGAGDARGAEGPDRTGDANGVDDVGGKGGKARSDSPEGMRVLAVRIAELASRQHRVTAIRLMTPQPQGPFAAALRRTVDQGRLRIVETAQTPHAEDGRPDTASSRGVTVETARLADPVPAVVTLAHGDAEPTAPRKDSTPRKTGTSRKAGTPHIRDVRRAPWSPGAIDAMGRILTAAALLTFFAISLAALTGLVTGTGYWPWFAGAALAIVAIESNIPASGGMGYALRTCAVILADLLAAAVIVVIRVRDICGIWLSAMPDPADIGSRTIGEGQFAQPLQPLVDSPRHLLSALVADGFQGLNRQLPPVSVDAYGDLVLVIAVAAVVAVIRVLLAAHRTAPAFALLPAVLLAADYALVGHQSDWWRIGATVVAFLISLWSVRPQRALAPLPVVAGIVSSALVLALTPPAVDFAYAVPLSIGDSAGLLSANTINPMVDLKRSLSSGSQSVVLTYQAPGRTYLRMTTLDDFDGDTWSFDEQLAKDGNFYGSGIQLGLDGDDTIPDYQRMAYYDNPLSMYLYAMDFDGFAMAVAGGDGSAPWSGASSSAPAFTNAASIRIESLRSRFLPVPGVTNYLHGIGGDWLVARSTIYNRASTTAQGMEYAVSGIGLDPITSDSGIRQIGSVDAMRRQLEQRVTTADALRPERARVRHAAVSQGIATAYRHWMLVPLSIGRDGTVTDRGGSVVGSATIQIGGISNLILSQAFKDRFIIGDDETTKQLMSRDGSMVLVLPLPGEDGAGKDGSGKDESGSSGLRDLGSYADRYGSDGESGGSDGGSSGGVSTEYYDLNRELADLMTSGGYSDVISYGGTRTFDANFLRFLLDMADAMGDDARRQYRSLPQDLPDNVTALVDRARAEGVATDGDGYDHQVAAMQWLVKYFTNPDNGFAYSLDAPDGDGRGNMQVIDDFLAARQGYCTHYASALAVLGRAMGVPTRMVLGYNKGVGGANADGRYEVMARQLHAWVEAYIDGVGWVPFDVTPASPDNGSAVEAGADTNAGGGTGAEDLAGVDSTQEGDGTPDVGADANDGGQRNRRQNRNTRDDGSSVASEKSGSGTSVLEAFGVPFWARVALWSLLAVVAAALLTLIPAGIRALRRRRRLRAIEASPGARAWGRRVGGDPRLRVGHRREVAGLRHGPRHRRDDRRVPDRCRCRCRLRCGRGCRCR</sequence>
<feature type="transmembrane region" description="Helical" evidence="2">
    <location>
        <begin position="63"/>
        <end position="89"/>
    </location>
</feature>
<feature type="region of interest" description="Disordered" evidence="1">
    <location>
        <begin position="1285"/>
        <end position="1353"/>
    </location>
</feature>
<feature type="compositionally biased region" description="Basic and acidic residues" evidence="1">
    <location>
        <begin position="1038"/>
        <end position="1049"/>
    </location>
</feature>
<dbReference type="eggNOG" id="COG1721">
    <property type="taxonomic scope" value="Bacteria"/>
</dbReference>
<dbReference type="Pfam" id="PF01841">
    <property type="entry name" value="Transglut_core"/>
    <property type="match status" value="1"/>
</dbReference>